<dbReference type="EMBL" id="CP046996">
    <property type="protein sequence ID" value="QHA00364.1"/>
    <property type="molecule type" value="Genomic_DNA"/>
</dbReference>
<gene>
    <name evidence="1" type="ORF">GQ588_06815</name>
</gene>
<organism evidence="1 2">
    <name type="scientific">Dehalobacter restrictus</name>
    <dbReference type="NCBI Taxonomy" id="55583"/>
    <lineage>
        <taxon>Bacteria</taxon>
        <taxon>Bacillati</taxon>
        <taxon>Bacillota</taxon>
        <taxon>Clostridia</taxon>
        <taxon>Eubacteriales</taxon>
        <taxon>Desulfitobacteriaceae</taxon>
        <taxon>Dehalobacter</taxon>
    </lineage>
</organism>
<accession>A0A857DGE4</accession>
<proteinExistence type="predicted"/>
<name>A0A857DGE4_9FIRM</name>
<dbReference type="Proteomes" id="UP000430508">
    <property type="component" value="Chromosome"/>
</dbReference>
<dbReference type="AlphaFoldDB" id="A0A857DGE4"/>
<reference evidence="1 2" key="1">
    <citation type="submission" date="2019-12" db="EMBL/GenBank/DDBJ databases">
        <title>Sequence classification of anaerobic respiratory reductive dehalogenases: First we see many, then we see few.</title>
        <authorList>
            <person name="Molenda O."/>
            <person name="Puentes Jacome L.A."/>
            <person name="Cao X."/>
            <person name="Nesbo C.L."/>
            <person name="Tang S."/>
            <person name="Morson N."/>
            <person name="Patron J."/>
            <person name="Lomheim L."/>
            <person name="Wishart D.S."/>
            <person name="Edwards E.A."/>
        </authorList>
    </citation>
    <scope>NUCLEOTIDE SEQUENCE [LARGE SCALE GENOMIC DNA]</scope>
    <source>
        <strain evidence="1 2">12DCA</strain>
    </source>
</reference>
<evidence type="ECO:0000313" key="1">
    <source>
        <dbReference type="EMBL" id="QHA00364.1"/>
    </source>
</evidence>
<sequence>MLELLWPRIADTVDILPFLRSDRNFIDDLMFINFVKAVKDLLDKKEPDNLDLHNMEM</sequence>
<protein>
    <submittedName>
        <fullName evidence="1">Uncharacterized protein</fullName>
    </submittedName>
</protein>
<evidence type="ECO:0000313" key="2">
    <source>
        <dbReference type="Proteomes" id="UP000430508"/>
    </source>
</evidence>